<feature type="region of interest" description="Disordered" evidence="1">
    <location>
        <begin position="132"/>
        <end position="158"/>
    </location>
</feature>
<dbReference type="Proteomes" id="UP000027337">
    <property type="component" value="Unassembled WGS sequence"/>
</dbReference>
<sequence>MGLIGKTCIHCNRRQRRVFLCQRDLMQPVNRRVKRQRLARLPAPAFDPPLHRPQTAPRPGQRSAVHQGTRPARQPRAARPAARRRARLRPLCHQCRAKLRPSSIRRHALRVALKCRLKKPWHRPALRRLRQPVPSVREQSDRNRINRSGAPTGGRAILGRRQGQPVHLGQMPGRCHITPFGQNA</sequence>
<name>A0A061SPK4_9RHOB</name>
<feature type="region of interest" description="Disordered" evidence="1">
    <location>
        <begin position="38"/>
        <end position="85"/>
    </location>
</feature>
<gene>
    <name evidence="2" type="ORF">PM02_18595</name>
</gene>
<proteinExistence type="predicted"/>
<comment type="caution">
    <text evidence="2">The sequence shown here is derived from an EMBL/GenBank/DDBJ whole genome shotgun (WGS) entry which is preliminary data.</text>
</comment>
<reference evidence="2 3" key="1">
    <citation type="journal article" date="2014" name="Genome Announc.">
        <title>Draft Genome Sequences of Two Isolates of the Roseobacter Group, Sulfitobacter sp. Strains 3SOLIMAR09 and 1FIGIMAR09, from Harbors of Mallorca Island (Mediterranean Sea).</title>
        <authorList>
            <person name="Mas-Llado M."/>
            <person name="Pina-Villalonga J.M."/>
            <person name="Brunet-Galmes I."/>
            <person name="Nogales B."/>
            <person name="Bosch R."/>
        </authorList>
    </citation>
    <scope>NUCLEOTIDE SEQUENCE [LARGE SCALE GENOMIC DNA]</scope>
    <source>
        <strain evidence="2 3">1FIGIMAR09</strain>
    </source>
</reference>
<feature type="compositionally biased region" description="Low complexity" evidence="1">
    <location>
        <begin position="70"/>
        <end position="80"/>
    </location>
</feature>
<dbReference type="EMBL" id="JEMU01000024">
    <property type="protein sequence ID" value="KAJ01578.1"/>
    <property type="molecule type" value="Genomic_DNA"/>
</dbReference>
<dbReference type="AlphaFoldDB" id="A0A061SPK4"/>
<accession>A0A061SPK4</accession>
<organism evidence="2 3">
    <name type="scientific">Sulfitobacter mediterraneus</name>
    <dbReference type="NCBI Taxonomy" id="83219"/>
    <lineage>
        <taxon>Bacteria</taxon>
        <taxon>Pseudomonadati</taxon>
        <taxon>Pseudomonadota</taxon>
        <taxon>Alphaproteobacteria</taxon>
        <taxon>Rhodobacterales</taxon>
        <taxon>Roseobacteraceae</taxon>
        <taxon>Sulfitobacter</taxon>
    </lineage>
</organism>
<keyword evidence="3" id="KW-1185">Reference proteome</keyword>
<evidence type="ECO:0000256" key="1">
    <source>
        <dbReference type="SAM" id="MobiDB-lite"/>
    </source>
</evidence>
<protein>
    <submittedName>
        <fullName evidence="2">Uncharacterized protein</fullName>
    </submittedName>
</protein>
<evidence type="ECO:0000313" key="3">
    <source>
        <dbReference type="Proteomes" id="UP000027337"/>
    </source>
</evidence>
<dbReference type="STRING" id="83219.PM02_18595"/>
<evidence type="ECO:0000313" key="2">
    <source>
        <dbReference type="EMBL" id="KAJ01578.1"/>
    </source>
</evidence>